<accession>A0A178MLW1</accession>
<keyword evidence="6" id="KW-0029">Amino-acid transport</keyword>
<evidence type="ECO:0000256" key="8">
    <source>
        <dbReference type="ARBA" id="ARBA00023136"/>
    </source>
</evidence>
<dbReference type="Proteomes" id="UP000078428">
    <property type="component" value="Unassembled WGS sequence"/>
</dbReference>
<evidence type="ECO:0000256" key="9">
    <source>
        <dbReference type="RuleBase" id="RU363032"/>
    </source>
</evidence>
<reference evidence="11 12" key="1">
    <citation type="submission" date="2016-04" db="EMBL/GenBank/DDBJ databases">
        <title>Draft genome sequence of freshwater magnetotactic bacteria Magnetospirillum marisnigri SP-1 and Magnetospirillum moscoviense BB-1.</title>
        <authorList>
            <person name="Koziaeva V."/>
            <person name="Dziuba M.V."/>
            <person name="Ivanov T.M."/>
            <person name="Kuznetsov B."/>
            <person name="Grouzdev D.S."/>
        </authorList>
    </citation>
    <scope>NUCLEOTIDE SEQUENCE [LARGE SCALE GENOMIC DNA]</scope>
    <source>
        <strain evidence="11 12">SP-1</strain>
    </source>
</reference>
<dbReference type="InterPro" id="IPR035906">
    <property type="entry name" value="MetI-like_sf"/>
</dbReference>
<dbReference type="Pfam" id="PF00528">
    <property type="entry name" value="BPD_transp_1"/>
    <property type="match status" value="1"/>
</dbReference>
<comment type="subcellular location">
    <subcellularLocation>
        <location evidence="1">Cell inner membrane</location>
        <topology evidence="1">Multi-pass membrane protein</topology>
    </subcellularLocation>
    <subcellularLocation>
        <location evidence="9">Cell membrane</location>
        <topology evidence="9">Multi-pass membrane protein</topology>
    </subcellularLocation>
</comment>
<keyword evidence="3 9" id="KW-0813">Transport</keyword>
<dbReference type="InterPro" id="IPR043429">
    <property type="entry name" value="ArtM/GltK/GlnP/TcyL/YhdX-like"/>
</dbReference>
<dbReference type="Gene3D" id="1.10.3720.10">
    <property type="entry name" value="MetI-like"/>
    <property type="match status" value="1"/>
</dbReference>
<dbReference type="PANTHER" id="PTHR30614">
    <property type="entry name" value="MEMBRANE COMPONENT OF AMINO ACID ABC TRANSPORTER"/>
    <property type="match status" value="1"/>
</dbReference>
<dbReference type="GO" id="GO:0043190">
    <property type="term" value="C:ATP-binding cassette (ABC) transporter complex"/>
    <property type="evidence" value="ECO:0007669"/>
    <property type="project" value="InterPro"/>
</dbReference>
<evidence type="ECO:0000256" key="2">
    <source>
        <dbReference type="ARBA" id="ARBA00010072"/>
    </source>
</evidence>
<sequence>MGGLAGLWGSRRFRGLVYQALVIGGVIAVGGWLVRNTLTNLELRGIATGFGFLGREAGFDISESLIPYTPADTYARALLVGLLNTLLISALGIVFATLIGTAVGVMRLSGNWLMARLCGVYVEAVRNVPLLLQLFVWYGLVTTLPGARQALNPLPGVFLSNRGLVIPGLDWSGGGWPVLDLPRLAGFNFTGGLTLSPEFAALLAGLTVYTAAFIAEIVRAGILSVPKGQVEAARALGLSKGQTLRLVVLPQALRVIVPPLTSQYLNVTKNSPLAIAIGYPDLVAVSNTAINQTGQAVESVALVMGVFLCISLGLSALMNWYNKRVALVSK</sequence>
<evidence type="ECO:0000313" key="12">
    <source>
        <dbReference type="Proteomes" id="UP000078428"/>
    </source>
</evidence>
<evidence type="ECO:0000256" key="5">
    <source>
        <dbReference type="ARBA" id="ARBA00022692"/>
    </source>
</evidence>
<keyword evidence="4" id="KW-1003">Cell membrane</keyword>
<dbReference type="OrthoDB" id="9808531at2"/>
<dbReference type="EMBL" id="LWQT01000062">
    <property type="protein sequence ID" value="OAN49503.1"/>
    <property type="molecule type" value="Genomic_DNA"/>
</dbReference>
<comment type="similarity">
    <text evidence="2">Belongs to the binding-protein-dependent transport system permease family. HisMQ subfamily.</text>
</comment>
<evidence type="ECO:0000256" key="7">
    <source>
        <dbReference type="ARBA" id="ARBA00022989"/>
    </source>
</evidence>
<dbReference type="InterPro" id="IPR010065">
    <property type="entry name" value="AA_ABC_transptr_permease_3TM"/>
</dbReference>
<feature type="transmembrane region" description="Helical" evidence="9">
    <location>
        <begin position="199"/>
        <end position="218"/>
    </location>
</feature>
<dbReference type="SUPFAM" id="SSF161098">
    <property type="entry name" value="MetI-like"/>
    <property type="match status" value="1"/>
</dbReference>
<keyword evidence="8 9" id="KW-0472">Membrane</keyword>
<dbReference type="NCBIfam" id="TIGR01726">
    <property type="entry name" value="HEQRo_perm_3TM"/>
    <property type="match status" value="1"/>
</dbReference>
<comment type="caution">
    <text evidence="11">The sequence shown here is derived from an EMBL/GenBank/DDBJ whole genome shotgun (WGS) entry which is preliminary data.</text>
</comment>
<evidence type="ECO:0000256" key="6">
    <source>
        <dbReference type="ARBA" id="ARBA00022970"/>
    </source>
</evidence>
<feature type="transmembrane region" description="Helical" evidence="9">
    <location>
        <begin position="16"/>
        <end position="34"/>
    </location>
</feature>
<dbReference type="PROSITE" id="PS50928">
    <property type="entry name" value="ABC_TM1"/>
    <property type="match status" value="1"/>
</dbReference>
<organism evidence="11 12">
    <name type="scientific">Paramagnetospirillum marisnigri</name>
    <dbReference type="NCBI Taxonomy" id="1285242"/>
    <lineage>
        <taxon>Bacteria</taxon>
        <taxon>Pseudomonadati</taxon>
        <taxon>Pseudomonadota</taxon>
        <taxon>Alphaproteobacteria</taxon>
        <taxon>Rhodospirillales</taxon>
        <taxon>Magnetospirillaceae</taxon>
        <taxon>Paramagnetospirillum</taxon>
    </lineage>
</organism>
<evidence type="ECO:0000256" key="3">
    <source>
        <dbReference type="ARBA" id="ARBA00022448"/>
    </source>
</evidence>
<dbReference type="GO" id="GO:0006865">
    <property type="term" value="P:amino acid transport"/>
    <property type="evidence" value="ECO:0007669"/>
    <property type="project" value="UniProtKB-KW"/>
</dbReference>
<evidence type="ECO:0000256" key="1">
    <source>
        <dbReference type="ARBA" id="ARBA00004429"/>
    </source>
</evidence>
<dbReference type="GO" id="GO:0022857">
    <property type="term" value="F:transmembrane transporter activity"/>
    <property type="evidence" value="ECO:0007669"/>
    <property type="project" value="InterPro"/>
</dbReference>
<feature type="transmembrane region" description="Helical" evidence="9">
    <location>
        <begin position="86"/>
        <end position="108"/>
    </location>
</feature>
<keyword evidence="12" id="KW-1185">Reference proteome</keyword>
<dbReference type="STRING" id="1285242.A6A04_19345"/>
<dbReference type="CDD" id="cd06261">
    <property type="entry name" value="TM_PBP2"/>
    <property type="match status" value="1"/>
</dbReference>
<gene>
    <name evidence="11" type="ORF">A6A04_19345</name>
</gene>
<protein>
    <submittedName>
        <fullName evidence="11">Amino acid ABC transporter permease</fullName>
    </submittedName>
</protein>
<proteinExistence type="inferred from homology"/>
<evidence type="ECO:0000256" key="4">
    <source>
        <dbReference type="ARBA" id="ARBA00022475"/>
    </source>
</evidence>
<feature type="transmembrane region" description="Helical" evidence="9">
    <location>
        <begin position="300"/>
        <end position="321"/>
    </location>
</feature>
<feature type="domain" description="ABC transmembrane type-1" evidence="10">
    <location>
        <begin position="82"/>
        <end position="318"/>
    </location>
</feature>
<dbReference type="PANTHER" id="PTHR30614:SF37">
    <property type="entry name" value="AMINO-ACID ABC TRANSPORTER PERMEASE PROTEIN YHDX-RELATED"/>
    <property type="match status" value="1"/>
</dbReference>
<keyword evidence="7 9" id="KW-1133">Transmembrane helix</keyword>
<dbReference type="AlphaFoldDB" id="A0A178MLW1"/>
<dbReference type="InterPro" id="IPR000515">
    <property type="entry name" value="MetI-like"/>
</dbReference>
<name>A0A178MLW1_9PROT</name>
<evidence type="ECO:0000259" key="10">
    <source>
        <dbReference type="PROSITE" id="PS50928"/>
    </source>
</evidence>
<dbReference type="RefSeq" id="WP_068493279.1">
    <property type="nucleotide sequence ID" value="NZ_LWQT01000062.1"/>
</dbReference>
<keyword evidence="5 9" id="KW-0812">Transmembrane</keyword>
<evidence type="ECO:0000313" key="11">
    <source>
        <dbReference type="EMBL" id="OAN49503.1"/>
    </source>
</evidence>